<dbReference type="PANTHER" id="PTHR33021:SF521">
    <property type="entry name" value="PHYTOCYANIN DOMAIN-CONTAINING PROTEIN"/>
    <property type="match status" value="1"/>
</dbReference>
<evidence type="ECO:0000256" key="9">
    <source>
        <dbReference type="SAM" id="MobiDB-lite"/>
    </source>
</evidence>
<dbReference type="Gene3D" id="2.60.40.420">
    <property type="entry name" value="Cupredoxins - blue copper proteins"/>
    <property type="match status" value="1"/>
</dbReference>
<evidence type="ECO:0000313" key="14">
    <source>
        <dbReference type="Proteomes" id="UP001165190"/>
    </source>
</evidence>
<keyword evidence="7" id="KW-0449">Lipoprotein</keyword>
<feature type="compositionally biased region" description="Low complexity" evidence="9">
    <location>
        <begin position="214"/>
        <end position="230"/>
    </location>
</feature>
<keyword evidence="3 11" id="KW-0732">Signal</keyword>
<protein>
    <recommendedName>
        <fullName evidence="12">Phytocyanin domain-containing protein</fullName>
    </recommendedName>
</protein>
<feature type="region of interest" description="Disordered" evidence="9">
    <location>
        <begin position="121"/>
        <end position="150"/>
    </location>
</feature>
<keyword evidence="10" id="KW-0812">Transmembrane</keyword>
<dbReference type="PROSITE" id="PS51257">
    <property type="entry name" value="PROKAR_LIPOPROTEIN"/>
    <property type="match status" value="1"/>
</dbReference>
<feature type="compositionally biased region" description="Low complexity" evidence="9">
    <location>
        <begin position="195"/>
        <end position="207"/>
    </location>
</feature>
<evidence type="ECO:0000256" key="4">
    <source>
        <dbReference type="ARBA" id="ARBA00023136"/>
    </source>
</evidence>
<evidence type="ECO:0000256" key="2">
    <source>
        <dbReference type="ARBA" id="ARBA00022622"/>
    </source>
</evidence>
<feature type="signal peptide" evidence="11">
    <location>
        <begin position="1"/>
        <end position="22"/>
    </location>
</feature>
<evidence type="ECO:0000256" key="7">
    <source>
        <dbReference type="ARBA" id="ARBA00023288"/>
    </source>
</evidence>
<feature type="chain" id="PRO_5040740088" description="Phytocyanin domain-containing protein" evidence="11">
    <location>
        <begin position="23"/>
        <end position="257"/>
    </location>
</feature>
<dbReference type="InterPro" id="IPR008972">
    <property type="entry name" value="Cupredoxin"/>
</dbReference>
<evidence type="ECO:0000256" key="1">
    <source>
        <dbReference type="ARBA" id="ARBA00004609"/>
    </source>
</evidence>
<keyword evidence="5" id="KW-1015">Disulfide bond</keyword>
<dbReference type="PANTHER" id="PTHR33021">
    <property type="entry name" value="BLUE COPPER PROTEIN"/>
    <property type="match status" value="1"/>
</dbReference>
<comment type="subcellular location">
    <subcellularLocation>
        <location evidence="1">Cell membrane</location>
        <topology evidence="1">Lipid-anchor</topology>
        <topology evidence="1">GPI-anchor</topology>
    </subcellularLocation>
</comment>
<dbReference type="OrthoDB" id="992637at2759"/>
<dbReference type="FunFam" id="2.60.40.420:FF:000010">
    <property type="entry name" value="Early nodulin-like protein 1"/>
    <property type="match status" value="1"/>
</dbReference>
<dbReference type="PROSITE" id="PS51485">
    <property type="entry name" value="PHYTOCYANIN"/>
    <property type="match status" value="1"/>
</dbReference>
<evidence type="ECO:0000256" key="5">
    <source>
        <dbReference type="ARBA" id="ARBA00023157"/>
    </source>
</evidence>
<organism evidence="13 14">
    <name type="scientific">Hibiscus trionum</name>
    <name type="common">Flower of an hour</name>
    <dbReference type="NCBI Taxonomy" id="183268"/>
    <lineage>
        <taxon>Eukaryota</taxon>
        <taxon>Viridiplantae</taxon>
        <taxon>Streptophyta</taxon>
        <taxon>Embryophyta</taxon>
        <taxon>Tracheophyta</taxon>
        <taxon>Spermatophyta</taxon>
        <taxon>Magnoliopsida</taxon>
        <taxon>eudicotyledons</taxon>
        <taxon>Gunneridae</taxon>
        <taxon>Pentapetalae</taxon>
        <taxon>rosids</taxon>
        <taxon>malvids</taxon>
        <taxon>Malvales</taxon>
        <taxon>Malvaceae</taxon>
        <taxon>Malvoideae</taxon>
        <taxon>Hibiscus</taxon>
    </lineage>
</organism>
<dbReference type="InterPro" id="IPR003245">
    <property type="entry name" value="Phytocyanin_dom"/>
</dbReference>
<dbReference type="GO" id="GO:0098552">
    <property type="term" value="C:side of membrane"/>
    <property type="evidence" value="ECO:0007669"/>
    <property type="project" value="UniProtKB-KW"/>
</dbReference>
<keyword evidence="6" id="KW-0325">Glycoprotein</keyword>
<dbReference type="InterPro" id="IPR039391">
    <property type="entry name" value="Phytocyanin-like"/>
</dbReference>
<sequence length="257" mass="27957">MKFLPLSLVLLLLACFICLSHCHSFYVGWGLHPKEKYNEWAGKHRFHVNDTLIFTYEKGSDSVLLVKKEDYYKCERKHHLMEMSNGSSEFKFNHSGPFFFISGKEGHCSKGQKMIAHVMAQSPKHHQRGHVACPPAHSPGHRGPVAEPAQSPYHHCPISCPPTSVPTASPMAHGPTPSTHHAPHSPAPHGRTENPPTTSSSSPQASTPSPPSPSVSQTQTSTPAPSRSPATATYSSVMLIASSVLFSMTCVYLVGGF</sequence>
<dbReference type="GO" id="GO:0009055">
    <property type="term" value="F:electron transfer activity"/>
    <property type="evidence" value="ECO:0007669"/>
    <property type="project" value="InterPro"/>
</dbReference>
<keyword evidence="14" id="KW-1185">Reference proteome</keyword>
<dbReference type="EMBL" id="BSYR01000020">
    <property type="protein sequence ID" value="GMI85330.1"/>
    <property type="molecule type" value="Genomic_DNA"/>
</dbReference>
<comment type="caution">
    <text evidence="13">The sequence shown here is derived from an EMBL/GenBank/DDBJ whole genome shotgun (WGS) entry which is preliminary data.</text>
</comment>
<evidence type="ECO:0000256" key="11">
    <source>
        <dbReference type="SAM" id="SignalP"/>
    </source>
</evidence>
<comment type="similarity">
    <text evidence="8">Belongs to the early nodulin-like (ENODL) family.</text>
</comment>
<keyword evidence="2" id="KW-0336">GPI-anchor</keyword>
<evidence type="ECO:0000256" key="8">
    <source>
        <dbReference type="ARBA" id="ARBA00035011"/>
    </source>
</evidence>
<reference evidence="13" key="1">
    <citation type="submission" date="2023-05" db="EMBL/GenBank/DDBJ databases">
        <title>Genome and transcriptome analyses reveal genes involved in the formation of fine ridges on petal epidermal cells in Hibiscus trionum.</title>
        <authorList>
            <person name="Koshimizu S."/>
            <person name="Masuda S."/>
            <person name="Ishii T."/>
            <person name="Shirasu K."/>
            <person name="Hoshino A."/>
            <person name="Arita M."/>
        </authorList>
    </citation>
    <scope>NUCLEOTIDE SEQUENCE</scope>
    <source>
        <strain evidence="13">Hamamatsu line</strain>
    </source>
</reference>
<dbReference type="Pfam" id="PF02298">
    <property type="entry name" value="Cu_bind_like"/>
    <property type="match status" value="1"/>
</dbReference>
<dbReference type="GO" id="GO:0005886">
    <property type="term" value="C:plasma membrane"/>
    <property type="evidence" value="ECO:0007669"/>
    <property type="project" value="UniProtKB-SubCell"/>
</dbReference>
<dbReference type="AlphaFoldDB" id="A0A9W7I0J2"/>
<gene>
    <name evidence="13" type="ORF">HRI_002202300</name>
</gene>
<dbReference type="Proteomes" id="UP001165190">
    <property type="component" value="Unassembled WGS sequence"/>
</dbReference>
<feature type="domain" description="Phytocyanin" evidence="12">
    <location>
        <begin position="23"/>
        <end position="120"/>
    </location>
</feature>
<evidence type="ECO:0000313" key="13">
    <source>
        <dbReference type="EMBL" id="GMI85330.1"/>
    </source>
</evidence>
<evidence type="ECO:0000256" key="3">
    <source>
        <dbReference type="ARBA" id="ARBA00022729"/>
    </source>
</evidence>
<dbReference type="SUPFAM" id="SSF49503">
    <property type="entry name" value="Cupredoxins"/>
    <property type="match status" value="1"/>
</dbReference>
<proteinExistence type="inferred from homology"/>
<feature type="region of interest" description="Disordered" evidence="9">
    <location>
        <begin position="165"/>
        <end position="230"/>
    </location>
</feature>
<keyword evidence="10" id="KW-1133">Transmembrane helix</keyword>
<accession>A0A9W7I0J2</accession>
<evidence type="ECO:0000256" key="10">
    <source>
        <dbReference type="SAM" id="Phobius"/>
    </source>
</evidence>
<feature type="transmembrane region" description="Helical" evidence="10">
    <location>
        <begin position="232"/>
        <end position="254"/>
    </location>
</feature>
<evidence type="ECO:0000259" key="12">
    <source>
        <dbReference type="PROSITE" id="PS51485"/>
    </source>
</evidence>
<name>A0A9W7I0J2_HIBTR</name>
<evidence type="ECO:0000256" key="6">
    <source>
        <dbReference type="ARBA" id="ARBA00023180"/>
    </source>
</evidence>
<keyword evidence="4 10" id="KW-0472">Membrane</keyword>